<gene>
    <name evidence="4" type="ORF">Tasa_019_071</name>
</gene>
<evidence type="ECO:0000256" key="1">
    <source>
        <dbReference type="ARBA" id="ARBA00022729"/>
    </source>
</evidence>
<keyword evidence="1 2" id="KW-0732">Signal</keyword>
<dbReference type="PANTHER" id="PTHR35936:SF17">
    <property type="entry name" value="ARGININE-BINDING EXTRACELLULAR PROTEIN ARTP"/>
    <property type="match status" value="1"/>
</dbReference>
<dbReference type="PANTHER" id="PTHR35936">
    <property type="entry name" value="MEMBRANE-BOUND LYTIC MUREIN TRANSGLYCOSYLASE F"/>
    <property type="match status" value="1"/>
</dbReference>
<dbReference type="PROSITE" id="PS51318">
    <property type="entry name" value="TAT"/>
    <property type="match status" value="1"/>
</dbReference>
<reference evidence="4 5" key="1">
    <citation type="submission" date="2012-10" db="EMBL/GenBank/DDBJ databases">
        <title>Genome sequencing of Tanticharoenia sakaeratensis NBRC 103193.</title>
        <authorList>
            <person name="Azuma Y."/>
            <person name="Hadano H."/>
            <person name="Hirakawa H."/>
            <person name="Matsushita K."/>
        </authorList>
    </citation>
    <scope>NUCLEOTIDE SEQUENCE [LARGE SCALE GENOMIC DNA]</scope>
    <source>
        <strain evidence="4 5">NBRC 103193</strain>
    </source>
</reference>
<dbReference type="RefSeq" id="WP_048848924.1">
    <property type="nucleotide sequence ID" value="NZ_BALE01000019.1"/>
</dbReference>
<dbReference type="STRING" id="1231623.Tasa_019_071"/>
<evidence type="ECO:0000259" key="3">
    <source>
        <dbReference type="SMART" id="SM00062"/>
    </source>
</evidence>
<dbReference type="AlphaFoldDB" id="A0A0D6MLR9"/>
<dbReference type="SUPFAM" id="SSF53850">
    <property type="entry name" value="Periplasmic binding protein-like II"/>
    <property type="match status" value="1"/>
</dbReference>
<feature type="chain" id="PRO_5002308154" evidence="2">
    <location>
        <begin position="29"/>
        <end position="278"/>
    </location>
</feature>
<dbReference type="OrthoDB" id="9807134at2"/>
<proteinExistence type="predicted"/>
<dbReference type="SMART" id="SM00062">
    <property type="entry name" value="PBPb"/>
    <property type="match status" value="1"/>
</dbReference>
<protein>
    <submittedName>
        <fullName evidence="4">ABC transporter substrate-binding protein</fullName>
    </submittedName>
</protein>
<feature type="domain" description="Solute-binding protein family 3/N-terminal" evidence="3">
    <location>
        <begin position="42"/>
        <end position="260"/>
    </location>
</feature>
<name>A0A0D6MLR9_9PROT</name>
<evidence type="ECO:0000256" key="2">
    <source>
        <dbReference type="SAM" id="SignalP"/>
    </source>
</evidence>
<dbReference type="Gene3D" id="3.40.190.10">
    <property type="entry name" value="Periplasmic binding protein-like II"/>
    <property type="match status" value="2"/>
</dbReference>
<feature type="signal peptide" evidence="2">
    <location>
        <begin position="1"/>
        <end position="28"/>
    </location>
</feature>
<dbReference type="Pfam" id="PF00497">
    <property type="entry name" value="SBP_bac_3"/>
    <property type="match status" value="1"/>
</dbReference>
<organism evidence="4 5">
    <name type="scientific">Tanticharoenia sakaeratensis NBRC 103193</name>
    <dbReference type="NCBI Taxonomy" id="1231623"/>
    <lineage>
        <taxon>Bacteria</taxon>
        <taxon>Pseudomonadati</taxon>
        <taxon>Pseudomonadota</taxon>
        <taxon>Alphaproteobacteria</taxon>
        <taxon>Acetobacterales</taxon>
        <taxon>Acetobacteraceae</taxon>
        <taxon>Tanticharoenia</taxon>
    </lineage>
</organism>
<dbReference type="InterPro" id="IPR006311">
    <property type="entry name" value="TAT_signal"/>
</dbReference>
<dbReference type="Proteomes" id="UP000032679">
    <property type="component" value="Unassembled WGS sequence"/>
</dbReference>
<evidence type="ECO:0000313" key="4">
    <source>
        <dbReference type="EMBL" id="GAN54386.1"/>
    </source>
</evidence>
<dbReference type="InterPro" id="IPR001638">
    <property type="entry name" value="Solute-binding_3/MltF_N"/>
</dbReference>
<accession>A0A0D6MLR9</accession>
<comment type="caution">
    <text evidence="4">The sequence shown here is derived from an EMBL/GenBank/DDBJ whole genome shotgun (WGS) entry which is preliminary data.</text>
</comment>
<evidence type="ECO:0000313" key="5">
    <source>
        <dbReference type="Proteomes" id="UP000032679"/>
    </source>
</evidence>
<sequence>MLTRRTFSTALASAGLFGVAGASSGAHAADDDMLARIRSSGHLRTGVIAGAEPFFHKDLVGGTWTGACLSMAHDLAAGLGVTLDLVEAQWGTSVMDLQAGKIDVMFALSPSPQRALVMEFSDIAFNNPFTAIVRPGLNVSSWSDLDKPEIRVAFDAGSSHDVFVRRTLTHCTPVAVATPTDAAMALQTGRADCVVQVVVMAAVMHARAPGMGALVMPKPVSHQPSCIGIPAENSERFLVYINNWLLYNRSSGMIQKWMIDALQEQGVAADSLPPGLEF</sequence>
<dbReference type="EMBL" id="BALE01000019">
    <property type="protein sequence ID" value="GAN54386.1"/>
    <property type="molecule type" value="Genomic_DNA"/>
</dbReference>
<keyword evidence="5" id="KW-1185">Reference proteome</keyword>